<evidence type="ECO:0000313" key="2">
    <source>
        <dbReference type="Proteomes" id="UP000234275"/>
    </source>
</evidence>
<comment type="caution">
    <text evidence="1">The sequence shown here is derived from an EMBL/GenBank/DDBJ whole genome shotgun (WGS) entry which is preliminary data.</text>
</comment>
<dbReference type="RefSeq" id="XP_024702044.1">
    <property type="nucleotide sequence ID" value="XM_024849601.1"/>
</dbReference>
<dbReference type="AlphaFoldDB" id="A0A2I2G1J1"/>
<dbReference type="STRING" id="1392250.A0A2I2G1J1"/>
<keyword evidence="2" id="KW-1185">Reference proteome</keyword>
<gene>
    <name evidence="1" type="ORF">P170DRAFT_438443</name>
</gene>
<evidence type="ECO:0000313" key="1">
    <source>
        <dbReference type="EMBL" id="PLB46742.1"/>
    </source>
</evidence>
<dbReference type="VEuPathDB" id="FungiDB:P170DRAFT_438443"/>
<dbReference type="EMBL" id="MSFO01000006">
    <property type="protein sequence ID" value="PLB46742.1"/>
    <property type="molecule type" value="Genomic_DNA"/>
</dbReference>
<protein>
    <submittedName>
        <fullName evidence="1">Uncharacterized protein</fullName>
    </submittedName>
</protein>
<dbReference type="Proteomes" id="UP000234275">
    <property type="component" value="Unassembled WGS sequence"/>
</dbReference>
<sequence>MDPSSTYHQETTSTDSIMTAYSPNFIKHLVANGIYPAGYKPPDGQQLPKPINLAMLIKILSQERPSSPPVSEGKYAEFMAATTECDLDENVTELTRKITRLIEGTDGADSVCTRGFVFTNFADLTDGTIGKAKPGSVAGARAEQLDSEIRAFLNKYVEPSTCHNLIVPNFFFDAKGPSTSPTSFLGRACYGGALGARGIHALQSLGQGEPAFDGNAYTISATFGRRVLTLYAHHPIKSAGDGRTEYVMTEICSYDLLFGLESYERGVAAYQNARDWAKQMRDGLIIAANQRKANIPNLLTSASSVAKEEDATSDLGINKAQWEAIQARLPWRL</sequence>
<reference evidence="1 2" key="1">
    <citation type="submission" date="2016-12" db="EMBL/GenBank/DDBJ databases">
        <title>The genomes of Aspergillus section Nigri reveals drivers in fungal speciation.</title>
        <authorList>
            <consortium name="DOE Joint Genome Institute"/>
            <person name="Vesth T.C."/>
            <person name="Nybo J."/>
            <person name="Theobald S."/>
            <person name="Brandl J."/>
            <person name="Frisvad J.C."/>
            <person name="Nielsen K.F."/>
            <person name="Lyhne E.K."/>
            <person name="Kogle M.E."/>
            <person name="Kuo A."/>
            <person name="Riley R."/>
            <person name="Clum A."/>
            <person name="Nolan M."/>
            <person name="Lipzen A."/>
            <person name="Salamov A."/>
            <person name="Henrissat B."/>
            <person name="Wiebenga A."/>
            <person name="De Vries R.P."/>
            <person name="Grigoriev I.V."/>
            <person name="Mortensen U.H."/>
            <person name="Andersen M.R."/>
            <person name="Baker S.E."/>
        </authorList>
    </citation>
    <scope>NUCLEOTIDE SEQUENCE [LARGE SCALE GENOMIC DNA]</scope>
    <source>
        <strain evidence="1 2">IBT 23096</strain>
    </source>
</reference>
<name>A0A2I2G1J1_9EURO</name>
<organism evidence="1 2">
    <name type="scientific">Aspergillus steynii IBT 23096</name>
    <dbReference type="NCBI Taxonomy" id="1392250"/>
    <lineage>
        <taxon>Eukaryota</taxon>
        <taxon>Fungi</taxon>
        <taxon>Dikarya</taxon>
        <taxon>Ascomycota</taxon>
        <taxon>Pezizomycotina</taxon>
        <taxon>Eurotiomycetes</taxon>
        <taxon>Eurotiomycetidae</taxon>
        <taxon>Eurotiales</taxon>
        <taxon>Aspergillaceae</taxon>
        <taxon>Aspergillus</taxon>
        <taxon>Aspergillus subgen. Circumdati</taxon>
    </lineage>
</organism>
<proteinExistence type="predicted"/>
<accession>A0A2I2G1J1</accession>
<dbReference type="GeneID" id="36557300"/>
<dbReference type="OrthoDB" id="4503105at2759"/>